<evidence type="ECO:0000256" key="1">
    <source>
        <dbReference type="PIRSR" id="PIRSR600223-1"/>
    </source>
</evidence>
<evidence type="ECO:0000259" key="3">
    <source>
        <dbReference type="Pfam" id="PF10502"/>
    </source>
</evidence>
<dbReference type="Pfam" id="PF10502">
    <property type="entry name" value="Peptidase_S26"/>
    <property type="match status" value="1"/>
</dbReference>
<keyword evidence="2" id="KW-0378">Hydrolase</keyword>
<accession>A0A1G1YW91</accession>
<protein>
    <recommendedName>
        <fullName evidence="2">Signal peptidase I</fullName>
        <ecNumber evidence="2">3.4.21.89</ecNumber>
    </recommendedName>
</protein>
<evidence type="ECO:0000256" key="2">
    <source>
        <dbReference type="RuleBase" id="RU362042"/>
    </source>
</evidence>
<reference evidence="4 5" key="1">
    <citation type="journal article" date="2016" name="Nat. Commun.">
        <title>Thousands of microbial genomes shed light on interconnected biogeochemical processes in an aquifer system.</title>
        <authorList>
            <person name="Anantharaman K."/>
            <person name="Brown C.T."/>
            <person name="Hug L.A."/>
            <person name="Sharon I."/>
            <person name="Castelle C.J."/>
            <person name="Probst A.J."/>
            <person name="Thomas B.C."/>
            <person name="Singh A."/>
            <person name="Wilkins M.J."/>
            <person name="Karaoz U."/>
            <person name="Brodie E.L."/>
            <person name="Williams K.H."/>
            <person name="Hubbard S.S."/>
            <person name="Banfield J.F."/>
        </authorList>
    </citation>
    <scope>NUCLEOTIDE SEQUENCE [LARGE SCALE GENOMIC DNA]</scope>
</reference>
<gene>
    <name evidence="4" type="ORF">A2119_01710</name>
</gene>
<feature type="transmembrane region" description="Helical" evidence="2">
    <location>
        <begin position="16"/>
        <end position="36"/>
    </location>
</feature>
<dbReference type="Proteomes" id="UP000178179">
    <property type="component" value="Unassembled WGS sequence"/>
</dbReference>
<dbReference type="Gene3D" id="2.10.109.10">
    <property type="entry name" value="Umud Fragment, subunit A"/>
    <property type="match status" value="1"/>
</dbReference>
<keyword evidence="2" id="KW-0812">Transmembrane</keyword>
<dbReference type="GO" id="GO:0009003">
    <property type="term" value="F:signal peptidase activity"/>
    <property type="evidence" value="ECO:0007669"/>
    <property type="project" value="UniProtKB-EC"/>
</dbReference>
<comment type="caution">
    <text evidence="4">The sequence shown here is derived from an EMBL/GenBank/DDBJ whole genome shotgun (WGS) entry which is preliminary data.</text>
</comment>
<evidence type="ECO:0000313" key="5">
    <source>
        <dbReference type="Proteomes" id="UP000178179"/>
    </source>
</evidence>
<feature type="domain" description="Peptidase S26" evidence="3">
    <location>
        <begin position="51"/>
        <end position="193"/>
    </location>
</feature>
<evidence type="ECO:0000313" key="4">
    <source>
        <dbReference type="EMBL" id="OGY56594.1"/>
    </source>
</evidence>
<dbReference type="GO" id="GO:0006465">
    <property type="term" value="P:signal peptide processing"/>
    <property type="evidence" value="ECO:0007669"/>
    <property type="project" value="InterPro"/>
</dbReference>
<dbReference type="EC" id="3.4.21.89" evidence="2"/>
<feature type="active site" evidence="1">
    <location>
        <position position="101"/>
    </location>
</feature>
<keyword evidence="2" id="KW-1133">Transmembrane helix</keyword>
<keyword evidence="2" id="KW-0472">Membrane</keyword>
<comment type="subcellular location">
    <subcellularLocation>
        <location evidence="2">Membrane</location>
        <topology evidence="2">Single-pass type II membrane protein</topology>
    </subcellularLocation>
</comment>
<dbReference type="GO" id="GO:0004252">
    <property type="term" value="F:serine-type endopeptidase activity"/>
    <property type="evidence" value="ECO:0007669"/>
    <property type="project" value="InterPro"/>
</dbReference>
<comment type="similarity">
    <text evidence="2">Belongs to the peptidase S26 family.</text>
</comment>
<dbReference type="InterPro" id="IPR036286">
    <property type="entry name" value="LexA/Signal_pep-like_sf"/>
</dbReference>
<organism evidence="4 5">
    <name type="scientific">Candidatus Colwellbacteria bacterium GWA2_46_10</name>
    <dbReference type="NCBI Taxonomy" id="1797684"/>
    <lineage>
        <taxon>Bacteria</taxon>
        <taxon>Candidatus Colwelliibacteriota</taxon>
    </lineage>
</organism>
<dbReference type="SUPFAM" id="SSF51306">
    <property type="entry name" value="LexA/Signal peptidase"/>
    <property type="match status" value="1"/>
</dbReference>
<keyword evidence="2" id="KW-0645">Protease</keyword>
<sequence length="196" mass="21708">MFWKRMKTALTTKTSIIILPCFILIGLAVFVVVLGGNKDVIGNQDCVTGVEERIVRGSSLTGLVEDGETVQIYFGYYKCNEVQREDIVIYNYAGDTNPIIKVVKGIAGDKFDLEETAGDGWHILINGGVLKNSEGQPYLIDGKGFKMLSLYSKDYDHVIPDNAYLIMGNQVNGSTDSTRFGLVHKDDFLGMVLLRK</sequence>
<dbReference type="AlphaFoldDB" id="A0A1G1YW91"/>
<proteinExistence type="inferred from homology"/>
<dbReference type="InterPro" id="IPR000223">
    <property type="entry name" value="Pept_S26A_signal_pept_1"/>
</dbReference>
<dbReference type="GO" id="GO:0016020">
    <property type="term" value="C:membrane"/>
    <property type="evidence" value="ECO:0007669"/>
    <property type="project" value="UniProtKB-SubCell"/>
</dbReference>
<dbReference type="NCBIfam" id="TIGR02227">
    <property type="entry name" value="sigpep_I_bact"/>
    <property type="match status" value="1"/>
</dbReference>
<comment type="catalytic activity">
    <reaction evidence="2">
        <text>Cleavage of hydrophobic, N-terminal signal or leader sequences from secreted and periplasmic proteins.</text>
        <dbReference type="EC" id="3.4.21.89"/>
    </reaction>
</comment>
<name>A0A1G1YW91_9BACT</name>
<dbReference type="EMBL" id="MHIS01000013">
    <property type="protein sequence ID" value="OGY56594.1"/>
    <property type="molecule type" value="Genomic_DNA"/>
</dbReference>
<feature type="active site" evidence="1">
    <location>
        <position position="59"/>
    </location>
</feature>
<dbReference type="InterPro" id="IPR019533">
    <property type="entry name" value="Peptidase_S26"/>
</dbReference>